<dbReference type="InterPro" id="IPR038883">
    <property type="entry name" value="AN11006-like"/>
</dbReference>
<dbReference type="PANTHER" id="PTHR42085:SF2">
    <property type="entry name" value="F-BOX DOMAIN-CONTAINING PROTEIN"/>
    <property type="match status" value="1"/>
</dbReference>
<evidence type="ECO:0000256" key="1">
    <source>
        <dbReference type="SAM" id="MobiDB-lite"/>
    </source>
</evidence>
<name>A0A0N1GYK3_9EURO</name>
<proteinExistence type="predicted"/>
<dbReference type="VEuPathDB" id="FungiDB:AB675_10445"/>
<dbReference type="OrthoDB" id="10678526at2759"/>
<evidence type="ECO:0000313" key="3">
    <source>
        <dbReference type="Proteomes" id="UP000038010"/>
    </source>
</evidence>
<sequence length="369" mass="42013">MDHRQGDNDYLNYRSRHTGNNSDDDANTSGDRVDVRHSARCRLMELPAELRCIVLKELLVSSEPLWLASATAMKYLASRGYIDVKHYFEVRPARKVFPEILVACRQIHTEASELLYTNTIEMHMVSQLYAGPHLPRPSEFLATLPRQISRLQVSLLASSYDTMPSMWTNGCMELCRALIDRPNLTELTFVMTGWFTSKQVKPVISAPDKALGLVGSVYARRIPPLQHMLYLRGRTVTCEGIEPDLAHALCDTLTLPSPDLDLPSRLHALEKVGSEAAKYRAGDRSIRNWPTFYYLHDKMRQYVWVMDTDRFFSAEAFLMESVGKFWAEVAERRPNRGLICNINPRFESYKRKYLPSASNSSANVSNASA</sequence>
<dbReference type="RefSeq" id="XP_017995840.1">
    <property type="nucleotide sequence ID" value="XM_018139218.1"/>
</dbReference>
<reference evidence="2 3" key="1">
    <citation type="submission" date="2015-06" db="EMBL/GenBank/DDBJ databases">
        <title>Draft genome of the ant-associated black yeast Phialophora attae CBS 131958.</title>
        <authorList>
            <person name="Moreno L.F."/>
            <person name="Stielow B.J."/>
            <person name="de Hoog S."/>
            <person name="Vicente V.A."/>
            <person name="Weiss V.A."/>
            <person name="de Vries M."/>
            <person name="Cruz L.M."/>
            <person name="Souza E.M."/>
        </authorList>
    </citation>
    <scope>NUCLEOTIDE SEQUENCE [LARGE SCALE GENOMIC DNA]</scope>
    <source>
        <strain evidence="2 3">CBS 131958</strain>
    </source>
</reference>
<accession>A0A0N1GYK3</accession>
<comment type="caution">
    <text evidence="2">The sequence shown here is derived from an EMBL/GenBank/DDBJ whole genome shotgun (WGS) entry which is preliminary data.</text>
</comment>
<dbReference type="GeneID" id="28731098"/>
<dbReference type="PANTHER" id="PTHR42085">
    <property type="entry name" value="F-BOX DOMAIN-CONTAINING PROTEIN"/>
    <property type="match status" value="1"/>
</dbReference>
<dbReference type="AlphaFoldDB" id="A0A0N1GYK3"/>
<organism evidence="2 3">
    <name type="scientific">Cyphellophora attinorum</name>
    <dbReference type="NCBI Taxonomy" id="1664694"/>
    <lineage>
        <taxon>Eukaryota</taxon>
        <taxon>Fungi</taxon>
        <taxon>Dikarya</taxon>
        <taxon>Ascomycota</taxon>
        <taxon>Pezizomycotina</taxon>
        <taxon>Eurotiomycetes</taxon>
        <taxon>Chaetothyriomycetidae</taxon>
        <taxon>Chaetothyriales</taxon>
        <taxon>Cyphellophoraceae</taxon>
        <taxon>Cyphellophora</taxon>
    </lineage>
</organism>
<gene>
    <name evidence="2" type="ORF">AB675_10445</name>
</gene>
<feature type="region of interest" description="Disordered" evidence="1">
    <location>
        <begin position="1"/>
        <end position="31"/>
    </location>
</feature>
<dbReference type="EMBL" id="LFJN01000035">
    <property type="protein sequence ID" value="KPI35877.1"/>
    <property type="molecule type" value="Genomic_DNA"/>
</dbReference>
<evidence type="ECO:0008006" key="4">
    <source>
        <dbReference type="Google" id="ProtNLM"/>
    </source>
</evidence>
<evidence type="ECO:0000313" key="2">
    <source>
        <dbReference type="EMBL" id="KPI35877.1"/>
    </source>
</evidence>
<keyword evidence="3" id="KW-1185">Reference proteome</keyword>
<dbReference type="Proteomes" id="UP000038010">
    <property type="component" value="Unassembled WGS sequence"/>
</dbReference>
<protein>
    <recommendedName>
        <fullName evidence="4">F-box domain-containing protein</fullName>
    </recommendedName>
</protein>